<gene>
    <name evidence="1" type="ORF">RDB_LOCUS29975</name>
</gene>
<organism evidence="1 2">
    <name type="scientific">Rhizoctonia solani</name>
    <dbReference type="NCBI Taxonomy" id="456999"/>
    <lineage>
        <taxon>Eukaryota</taxon>
        <taxon>Fungi</taxon>
        <taxon>Dikarya</taxon>
        <taxon>Basidiomycota</taxon>
        <taxon>Agaricomycotina</taxon>
        <taxon>Agaricomycetes</taxon>
        <taxon>Cantharellales</taxon>
        <taxon>Ceratobasidiaceae</taxon>
        <taxon>Rhizoctonia</taxon>
    </lineage>
</organism>
<reference evidence="1" key="1">
    <citation type="submission" date="2021-01" db="EMBL/GenBank/DDBJ databases">
        <authorList>
            <person name="Kaushik A."/>
        </authorList>
    </citation>
    <scope>NUCLEOTIDE SEQUENCE</scope>
    <source>
        <strain evidence="1">AG6-10EEA</strain>
    </source>
</reference>
<evidence type="ECO:0000313" key="2">
    <source>
        <dbReference type="Proteomes" id="UP000663853"/>
    </source>
</evidence>
<sequence>MDYEQEDYAERWATILTSSPDLATFSVTFTGPSGLGEVDVSSLVTTLGDQFTRPNLHTFCIRGYPAEDWRPFFDRPTSEVHPLRAFFGRHPKIEDLALAYEYDVALSSRYAVSPAGVSRLFPSLRRFEGPDLLIRAILLSPLASQLETLVTVDSELTDYKFSLGGISDSAALMPRLRELLIRAHSGYVDTLRPRHTISVRHLPTHQDALIAKFETKPYYTC</sequence>
<name>A0A8H2XUT4_9AGAM</name>
<protein>
    <submittedName>
        <fullName evidence="1">Uncharacterized protein</fullName>
    </submittedName>
</protein>
<proteinExistence type="predicted"/>
<dbReference type="EMBL" id="CAJMXA010000564">
    <property type="protein sequence ID" value="CAE6435783.1"/>
    <property type="molecule type" value="Genomic_DNA"/>
</dbReference>
<dbReference type="Proteomes" id="UP000663853">
    <property type="component" value="Unassembled WGS sequence"/>
</dbReference>
<comment type="caution">
    <text evidence="1">The sequence shown here is derived from an EMBL/GenBank/DDBJ whole genome shotgun (WGS) entry which is preliminary data.</text>
</comment>
<dbReference type="AlphaFoldDB" id="A0A8H2XUT4"/>
<accession>A0A8H2XUT4</accession>
<evidence type="ECO:0000313" key="1">
    <source>
        <dbReference type="EMBL" id="CAE6435783.1"/>
    </source>
</evidence>